<evidence type="ECO:0000313" key="4">
    <source>
        <dbReference type="Proteomes" id="UP001522662"/>
    </source>
</evidence>
<evidence type="ECO:0000259" key="2">
    <source>
        <dbReference type="Pfam" id="PF12804"/>
    </source>
</evidence>
<dbReference type="PANTHER" id="PTHR43777">
    <property type="entry name" value="MOLYBDENUM COFACTOR CYTIDYLYLTRANSFERASE"/>
    <property type="match status" value="1"/>
</dbReference>
<dbReference type="Gene3D" id="3.90.550.10">
    <property type="entry name" value="Spore Coat Polysaccharide Biosynthesis Protein SpsA, Chain A"/>
    <property type="match status" value="1"/>
</dbReference>
<proteinExistence type="predicted"/>
<keyword evidence="1" id="KW-0460">Magnesium</keyword>
<dbReference type="PIRSF" id="PIRSF036626">
    <property type="entry name" value="MPTBd_MobAlike"/>
    <property type="match status" value="1"/>
</dbReference>
<comment type="caution">
    <text evidence="3">The sequence shown here is derived from an EMBL/GenBank/DDBJ whole genome shotgun (WGS) entry which is preliminary data.</text>
</comment>
<protein>
    <submittedName>
        <fullName evidence="3">Molybdopterin-binding/glycosyltransferase family 2 protein</fullName>
    </submittedName>
</protein>
<dbReference type="CDD" id="cd03522">
    <property type="entry name" value="MoeA_like"/>
    <property type="match status" value="1"/>
</dbReference>
<dbReference type="CDD" id="cd04182">
    <property type="entry name" value="GT_2_like_f"/>
    <property type="match status" value="1"/>
</dbReference>
<reference evidence="3 4" key="1">
    <citation type="submission" date="2022-03" db="EMBL/GenBank/DDBJ databases">
        <title>Rhizobium SSM4.3 sp. nov., isolated from Sediment (Gouqi Island).</title>
        <authorList>
            <person name="Chen G."/>
        </authorList>
    </citation>
    <scope>NUCLEOTIDE SEQUENCE [LARGE SCALE GENOMIC DNA]</scope>
    <source>
        <strain evidence="3 4">SSM4.3</strain>
    </source>
</reference>
<accession>A0ABT0D0P4</accession>
<keyword evidence="4" id="KW-1185">Reference proteome</keyword>
<evidence type="ECO:0000256" key="1">
    <source>
        <dbReference type="ARBA" id="ARBA00022842"/>
    </source>
</evidence>
<sequence length="547" mass="56924">MKFGPIPTAEAEGSILAHSQPLSSGKLAKGHPLRAADIARLLAEKIPRVIACRLEPGDLTEDEAAERLSAAIQLKGLSRSPASTGRVNFYASENGLFLADRPVVDHINSVDPAITLACLADRRDVRAGDLVATVKIIPLAVEGASVEGAEAILQRAQAFEVARYRAHRVHLVATQLPSLKPSVMEKTTRVLEARLMPSASRLVSEQRVSHRAEAVAEALHVALKETQRDRDAPPLIVIFGASAVADAEDVIPSAVRLAGGSVEQVGLPVDPGNLLVLGHVGGVPVIGAPGCARSPKENGFDWVLNRILAGYPPDRTEMTGWGVGGLLMEIPSRPLPRLAATAKTDPAALGLVVLAAGRASRMGDGGRHKLLAEFDGESLVRRSVRQAIEARLGPVMVVTGHRGEEVARAVAGLGVQLEENADFASGMAGSLKVGLAAVEAQGLPGMMVLLADMPNISSADMAALAQAYRKAGGKVIVRAVSDGQRGNPVILPAATFEALKSLEGDIGARPVIESSGLAVIDVEIGAAARLDVDTPEAILAAGGILRG</sequence>
<dbReference type="PANTHER" id="PTHR43777:SF1">
    <property type="entry name" value="MOLYBDENUM COFACTOR CYTIDYLYLTRANSFERASE"/>
    <property type="match status" value="1"/>
</dbReference>
<dbReference type="Gene3D" id="3.40.980.10">
    <property type="entry name" value="MoaB/Mog-like domain"/>
    <property type="match status" value="1"/>
</dbReference>
<feature type="domain" description="MobA-like NTP transferase" evidence="2">
    <location>
        <begin position="352"/>
        <end position="514"/>
    </location>
</feature>
<dbReference type="InterPro" id="IPR025877">
    <property type="entry name" value="MobA-like_NTP_Trfase"/>
</dbReference>
<dbReference type="EMBL" id="JALAYX010000003">
    <property type="protein sequence ID" value="MCJ8238987.1"/>
    <property type="molecule type" value="Genomic_DNA"/>
</dbReference>
<dbReference type="Proteomes" id="UP001522662">
    <property type="component" value="Unassembled WGS sequence"/>
</dbReference>
<dbReference type="Pfam" id="PF12804">
    <property type="entry name" value="NTP_transf_3"/>
    <property type="match status" value="1"/>
</dbReference>
<dbReference type="SUPFAM" id="SSF53218">
    <property type="entry name" value="Molybdenum cofactor biosynthesis proteins"/>
    <property type="match status" value="1"/>
</dbReference>
<dbReference type="RefSeq" id="WP_245136750.1">
    <property type="nucleotide sequence ID" value="NZ_CP128477.1"/>
</dbReference>
<dbReference type="InterPro" id="IPR012184">
    <property type="entry name" value="Bifunc_Mopterin-bd"/>
</dbReference>
<name>A0ABT0D0P4_9HYPH</name>
<gene>
    <name evidence="3" type="ORF">MKJ03_11655</name>
</gene>
<evidence type="ECO:0000313" key="3">
    <source>
        <dbReference type="EMBL" id="MCJ8238987.1"/>
    </source>
</evidence>
<dbReference type="SUPFAM" id="SSF53448">
    <property type="entry name" value="Nucleotide-diphospho-sugar transferases"/>
    <property type="match status" value="1"/>
</dbReference>
<dbReference type="InterPro" id="IPR029044">
    <property type="entry name" value="Nucleotide-diphossugar_trans"/>
</dbReference>
<organism evidence="3 4">
    <name type="scientific">Peteryoungia algae</name>
    <dbReference type="NCBI Taxonomy" id="2919917"/>
    <lineage>
        <taxon>Bacteria</taxon>
        <taxon>Pseudomonadati</taxon>
        <taxon>Pseudomonadota</taxon>
        <taxon>Alphaproteobacteria</taxon>
        <taxon>Hyphomicrobiales</taxon>
        <taxon>Rhizobiaceae</taxon>
        <taxon>Peteryoungia</taxon>
    </lineage>
</organism>
<dbReference type="InterPro" id="IPR036425">
    <property type="entry name" value="MoaB/Mog-like_dom_sf"/>
</dbReference>